<comment type="caution">
    <text evidence="6">The sequence shown here is derived from an EMBL/GenBank/DDBJ whole genome shotgun (WGS) entry which is preliminary data.</text>
</comment>
<dbReference type="EMBL" id="BARV01035422">
    <property type="protein sequence ID" value="GAI56953.1"/>
    <property type="molecule type" value="Genomic_DNA"/>
</dbReference>
<feature type="domain" description="Sulfatase N-terminal" evidence="5">
    <location>
        <begin position="4"/>
        <end position="46"/>
    </location>
</feature>
<dbReference type="SUPFAM" id="SSF53649">
    <property type="entry name" value="Alkaline phosphatase-like"/>
    <property type="match status" value="1"/>
</dbReference>
<evidence type="ECO:0000259" key="5">
    <source>
        <dbReference type="Pfam" id="PF00884"/>
    </source>
</evidence>
<dbReference type="PANTHER" id="PTHR42693">
    <property type="entry name" value="ARYLSULFATASE FAMILY MEMBER"/>
    <property type="match status" value="1"/>
</dbReference>
<dbReference type="InterPro" id="IPR050738">
    <property type="entry name" value="Sulfatase"/>
</dbReference>
<dbReference type="AlphaFoldDB" id="X1PMA8"/>
<dbReference type="InterPro" id="IPR017850">
    <property type="entry name" value="Alkaline_phosphatase_core_sf"/>
</dbReference>
<dbReference type="InterPro" id="IPR000917">
    <property type="entry name" value="Sulfatase_N"/>
</dbReference>
<organism evidence="6">
    <name type="scientific">marine sediment metagenome</name>
    <dbReference type="NCBI Taxonomy" id="412755"/>
    <lineage>
        <taxon>unclassified sequences</taxon>
        <taxon>metagenomes</taxon>
        <taxon>ecological metagenomes</taxon>
    </lineage>
</organism>
<feature type="non-terminal residue" evidence="6">
    <location>
        <position position="127"/>
    </location>
</feature>
<sequence length="127" mass="14649">MELPAGQVMFPAILKQAGYYTAAAGKWHLGNYARDAFDKIVGGGPGGEERWVQLLQQRPKDKPFFMWFASYDAHRPWDQKKQAKPHTPQDAVIPPYMVDTPAVRRDLAKYYDEVQRLDRYTGYVVEE</sequence>
<dbReference type="InterPro" id="IPR024607">
    <property type="entry name" value="Sulfatase_CS"/>
</dbReference>
<evidence type="ECO:0000256" key="1">
    <source>
        <dbReference type="ARBA" id="ARBA00008779"/>
    </source>
</evidence>
<keyword evidence="3" id="KW-0378">Hydrolase</keyword>
<evidence type="ECO:0000313" key="6">
    <source>
        <dbReference type="EMBL" id="GAI56953.1"/>
    </source>
</evidence>
<comment type="similarity">
    <text evidence="1">Belongs to the sulfatase family.</text>
</comment>
<keyword evidence="2" id="KW-0479">Metal-binding</keyword>
<dbReference type="PANTHER" id="PTHR42693:SF53">
    <property type="entry name" value="ENDO-4-O-SULFATASE"/>
    <property type="match status" value="1"/>
</dbReference>
<evidence type="ECO:0000256" key="4">
    <source>
        <dbReference type="ARBA" id="ARBA00022837"/>
    </source>
</evidence>
<dbReference type="GO" id="GO:0046872">
    <property type="term" value="F:metal ion binding"/>
    <property type="evidence" value="ECO:0007669"/>
    <property type="project" value="UniProtKB-KW"/>
</dbReference>
<evidence type="ECO:0000256" key="3">
    <source>
        <dbReference type="ARBA" id="ARBA00022801"/>
    </source>
</evidence>
<protein>
    <recommendedName>
        <fullName evidence="5">Sulfatase N-terminal domain-containing protein</fullName>
    </recommendedName>
</protein>
<dbReference type="Pfam" id="PF00884">
    <property type="entry name" value="Sulfatase"/>
    <property type="match status" value="1"/>
</dbReference>
<reference evidence="6" key="1">
    <citation type="journal article" date="2014" name="Front. Microbiol.">
        <title>High frequency of phylogenetically diverse reductive dehalogenase-homologous genes in deep subseafloor sedimentary metagenomes.</title>
        <authorList>
            <person name="Kawai M."/>
            <person name="Futagami T."/>
            <person name="Toyoda A."/>
            <person name="Takaki Y."/>
            <person name="Nishi S."/>
            <person name="Hori S."/>
            <person name="Arai W."/>
            <person name="Tsubouchi T."/>
            <person name="Morono Y."/>
            <person name="Uchiyama I."/>
            <person name="Ito T."/>
            <person name="Fujiyama A."/>
            <person name="Inagaki F."/>
            <person name="Takami H."/>
        </authorList>
    </citation>
    <scope>NUCLEOTIDE SEQUENCE</scope>
    <source>
        <strain evidence="6">Expedition CK06-06</strain>
    </source>
</reference>
<dbReference type="PROSITE" id="PS00149">
    <property type="entry name" value="SULFATASE_2"/>
    <property type="match status" value="1"/>
</dbReference>
<dbReference type="Gene3D" id="3.40.720.10">
    <property type="entry name" value="Alkaline Phosphatase, subunit A"/>
    <property type="match status" value="1"/>
</dbReference>
<evidence type="ECO:0000256" key="2">
    <source>
        <dbReference type="ARBA" id="ARBA00022723"/>
    </source>
</evidence>
<accession>X1PMA8</accession>
<keyword evidence="4" id="KW-0106">Calcium</keyword>
<gene>
    <name evidence="6" type="ORF">S06H3_55279</name>
</gene>
<proteinExistence type="inferred from homology"/>
<name>X1PMA8_9ZZZZ</name>
<dbReference type="GO" id="GO:0004065">
    <property type="term" value="F:arylsulfatase activity"/>
    <property type="evidence" value="ECO:0007669"/>
    <property type="project" value="TreeGrafter"/>
</dbReference>